<dbReference type="InterPro" id="IPR029033">
    <property type="entry name" value="His_PPase_superfam"/>
</dbReference>
<organism evidence="1 2">
    <name type="scientific">Pseudomonas carnis</name>
    <dbReference type="NCBI Taxonomy" id="2487355"/>
    <lineage>
        <taxon>Bacteria</taxon>
        <taxon>Pseudomonadati</taxon>
        <taxon>Pseudomonadota</taxon>
        <taxon>Gammaproteobacteria</taxon>
        <taxon>Pseudomonadales</taxon>
        <taxon>Pseudomonadaceae</taxon>
        <taxon>Pseudomonas</taxon>
    </lineage>
</organism>
<protein>
    <submittedName>
        <fullName evidence="1">Histidine phosphatase family protein</fullName>
    </submittedName>
</protein>
<name>A0ABT5RLX8_9PSED</name>
<dbReference type="SMART" id="SM00855">
    <property type="entry name" value="PGAM"/>
    <property type="match status" value="1"/>
</dbReference>
<dbReference type="InterPro" id="IPR013078">
    <property type="entry name" value="His_Pase_superF_clade-1"/>
</dbReference>
<dbReference type="InterPro" id="IPR050275">
    <property type="entry name" value="PGM_Phosphatase"/>
</dbReference>
<dbReference type="Pfam" id="PF00300">
    <property type="entry name" value="His_Phos_1"/>
    <property type="match status" value="1"/>
</dbReference>
<dbReference type="PANTHER" id="PTHR48100">
    <property type="entry name" value="BROAD-SPECIFICITY PHOSPHATASE YOR283W-RELATED"/>
    <property type="match status" value="1"/>
</dbReference>
<evidence type="ECO:0000313" key="1">
    <source>
        <dbReference type="EMBL" id="MDD1947003.1"/>
    </source>
</evidence>
<sequence length="247" mass="28146">MKVDAFACAVVPSDSISRFRRRCYLVRHGDIESFQKDTNALESCNFKLSDKGIRQVRELAVMLQDVTFDRAVCSDYPHAYQTARILLDEQEGMLERAEAFREIKAGCQGNIPRHERHDLIGVAYETIDEVGGTFLGGEDWDSFEARVLEQFHLIVSESSWRSLLIVSHDAVNRILLAWAMGGDRHCVKGLEQDYACLNIIDLDLIGQQVVKCLVRGVNITPYDPCKVFDQRTGERVHELYYSNAEKQ</sequence>
<gene>
    <name evidence="1" type="ORF">NMG11_24585</name>
</gene>
<proteinExistence type="predicted"/>
<dbReference type="EMBL" id="JANCLL010000037">
    <property type="protein sequence ID" value="MDD1947003.1"/>
    <property type="molecule type" value="Genomic_DNA"/>
</dbReference>
<reference evidence="1" key="1">
    <citation type="submission" date="2022-07" db="EMBL/GenBank/DDBJ databases">
        <title>Draft genome of Pseudomonas carnis strain LP isolated from cheese.</title>
        <authorList>
            <person name="Wolfe B.E."/>
        </authorList>
    </citation>
    <scope>NUCLEOTIDE SEQUENCE</scope>
    <source>
        <strain evidence="1">LP</strain>
    </source>
</reference>
<dbReference type="Proteomes" id="UP001150614">
    <property type="component" value="Unassembled WGS sequence"/>
</dbReference>
<evidence type="ECO:0000313" key="2">
    <source>
        <dbReference type="Proteomes" id="UP001150614"/>
    </source>
</evidence>
<dbReference type="Gene3D" id="3.40.50.1240">
    <property type="entry name" value="Phosphoglycerate mutase-like"/>
    <property type="match status" value="1"/>
</dbReference>
<comment type="caution">
    <text evidence="1">The sequence shown here is derived from an EMBL/GenBank/DDBJ whole genome shotgun (WGS) entry which is preliminary data.</text>
</comment>
<keyword evidence="2" id="KW-1185">Reference proteome</keyword>
<dbReference type="RefSeq" id="WP_274129102.1">
    <property type="nucleotide sequence ID" value="NZ_JANCLL010000037.1"/>
</dbReference>
<dbReference type="SUPFAM" id="SSF53254">
    <property type="entry name" value="Phosphoglycerate mutase-like"/>
    <property type="match status" value="1"/>
</dbReference>
<dbReference type="CDD" id="cd07067">
    <property type="entry name" value="HP_PGM_like"/>
    <property type="match status" value="1"/>
</dbReference>
<accession>A0ABT5RLX8</accession>
<dbReference type="PANTHER" id="PTHR48100:SF9">
    <property type="entry name" value="PHOSPHOGLYCERATE MUTASE 2 PARALOG"/>
    <property type="match status" value="1"/>
</dbReference>